<feature type="region of interest" description="Disordered" evidence="1">
    <location>
        <begin position="1"/>
        <end position="34"/>
    </location>
</feature>
<proteinExistence type="predicted"/>
<evidence type="ECO:0000256" key="2">
    <source>
        <dbReference type="SAM" id="Phobius"/>
    </source>
</evidence>
<accession>A0ABP8RQL0</accession>
<keyword evidence="4" id="KW-1185">Reference proteome</keyword>
<dbReference type="RefSeq" id="WP_345415584.1">
    <property type="nucleotide sequence ID" value="NZ_BAABGT010000029.1"/>
</dbReference>
<organism evidence="3 4">
    <name type="scientific">Pseudonocardia xishanensis</name>
    <dbReference type="NCBI Taxonomy" id="630995"/>
    <lineage>
        <taxon>Bacteria</taxon>
        <taxon>Bacillati</taxon>
        <taxon>Actinomycetota</taxon>
        <taxon>Actinomycetes</taxon>
        <taxon>Pseudonocardiales</taxon>
        <taxon>Pseudonocardiaceae</taxon>
        <taxon>Pseudonocardia</taxon>
    </lineage>
</organism>
<evidence type="ECO:0000313" key="4">
    <source>
        <dbReference type="Proteomes" id="UP001501598"/>
    </source>
</evidence>
<reference evidence="4" key="1">
    <citation type="journal article" date="2019" name="Int. J. Syst. Evol. Microbiol.">
        <title>The Global Catalogue of Microorganisms (GCM) 10K type strain sequencing project: providing services to taxonomists for standard genome sequencing and annotation.</title>
        <authorList>
            <consortium name="The Broad Institute Genomics Platform"/>
            <consortium name="The Broad Institute Genome Sequencing Center for Infectious Disease"/>
            <person name="Wu L."/>
            <person name="Ma J."/>
        </authorList>
    </citation>
    <scope>NUCLEOTIDE SEQUENCE [LARGE SCALE GENOMIC DNA]</scope>
    <source>
        <strain evidence="4">JCM 17906</strain>
    </source>
</reference>
<name>A0ABP8RQL0_9PSEU</name>
<gene>
    <name evidence="3" type="ORF">GCM10023175_22160</name>
</gene>
<sequence length="105" mass="11896">MTVQTLENEADETPTARIPVQRAPRNRLELGPRHTGPRTWVESAARVRCMRRHARMSRWLALFVVLAALAAAAVIWQLADGRPLELLREGRVLLEPAVEGLRRLL</sequence>
<feature type="transmembrane region" description="Helical" evidence="2">
    <location>
        <begin position="59"/>
        <end position="79"/>
    </location>
</feature>
<dbReference type="Proteomes" id="UP001501598">
    <property type="component" value="Unassembled WGS sequence"/>
</dbReference>
<dbReference type="EMBL" id="BAABGT010000029">
    <property type="protein sequence ID" value="GAA4544259.1"/>
    <property type="molecule type" value="Genomic_DNA"/>
</dbReference>
<keyword evidence="2" id="KW-0812">Transmembrane</keyword>
<keyword evidence="2" id="KW-0472">Membrane</keyword>
<evidence type="ECO:0000256" key="1">
    <source>
        <dbReference type="SAM" id="MobiDB-lite"/>
    </source>
</evidence>
<evidence type="ECO:0000313" key="3">
    <source>
        <dbReference type="EMBL" id="GAA4544259.1"/>
    </source>
</evidence>
<comment type="caution">
    <text evidence="3">The sequence shown here is derived from an EMBL/GenBank/DDBJ whole genome shotgun (WGS) entry which is preliminary data.</text>
</comment>
<keyword evidence="2" id="KW-1133">Transmembrane helix</keyword>
<protein>
    <submittedName>
        <fullName evidence="3">Uncharacterized protein</fullName>
    </submittedName>
</protein>